<dbReference type="OrthoDB" id="2562743at2759"/>
<name>A0A423XB32_9PEZI</name>
<feature type="compositionally biased region" description="Basic and acidic residues" evidence="2">
    <location>
        <begin position="366"/>
        <end position="384"/>
    </location>
</feature>
<dbReference type="AlphaFoldDB" id="A0A423XB32"/>
<dbReference type="STRING" id="1230097.A0A423XB32"/>
<dbReference type="InParanoid" id="A0A423XB32"/>
<evidence type="ECO:0000256" key="1">
    <source>
        <dbReference type="SAM" id="Coils"/>
    </source>
</evidence>
<reference evidence="3 4" key="1">
    <citation type="submission" date="2015-09" db="EMBL/GenBank/DDBJ databases">
        <title>Host preference determinants of Valsa canker pathogens revealed by comparative genomics.</title>
        <authorList>
            <person name="Yin Z."/>
            <person name="Huang L."/>
        </authorList>
    </citation>
    <scope>NUCLEOTIDE SEQUENCE [LARGE SCALE GENOMIC DNA]</scope>
    <source>
        <strain evidence="3 4">SXYLt</strain>
    </source>
</reference>
<gene>
    <name evidence="3" type="ORF">VPNG_04859</name>
</gene>
<sequence length="384" mass="43545">MSLEAKIRETSARNTELLSILYDTQSALPDLEAQKRYVADLEKQVADATLKLKQLGTKRKQELKDHEAYRDSVMKRFAYKVGGKTDKFEARAAKEEREYFDALQEEHQANVLKKNLDVALGDAKRVRGELEAKVATHSQAQKDLDRLYESIFKGPSPGFPEEDERERETNAAVKAHHKARSLAEVEAQVVKILDQAQQRLSGAMMCMEQALQASRMDIFGGGTFTDMMERNALNQAENLIQHARLMVRQAQRCSPQVRDLPPVQIAQGHLLGDIFFDNIFTDMAFHDRINQSNLEVKRCAVALNAELKAAKQRHTALSRETDQKASAVKQARILLQKVREAAFARVNNAIPLPTADEMDVPPPEEPPPRYTERAEAADDWWERQ</sequence>
<dbReference type="PANTHER" id="PTHR21974">
    <property type="entry name" value="RE15880P"/>
    <property type="match status" value="1"/>
</dbReference>
<comment type="caution">
    <text evidence="3">The sequence shown here is derived from an EMBL/GenBank/DDBJ whole genome shotgun (WGS) entry which is preliminary data.</text>
</comment>
<protein>
    <submittedName>
        <fullName evidence="3">Uncharacterized protein</fullName>
    </submittedName>
</protein>
<evidence type="ECO:0000313" key="4">
    <source>
        <dbReference type="Proteomes" id="UP000285146"/>
    </source>
</evidence>
<keyword evidence="4" id="KW-1185">Reference proteome</keyword>
<dbReference type="PANTHER" id="PTHR21974:SF2">
    <property type="entry name" value="RE15880P"/>
    <property type="match status" value="1"/>
</dbReference>
<organism evidence="3 4">
    <name type="scientific">Cytospora leucostoma</name>
    <dbReference type="NCBI Taxonomy" id="1230097"/>
    <lineage>
        <taxon>Eukaryota</taxon>
        <taxon>Fungi</taxon>
        <taxon>Dikarya</taxon>
        <taxon>Ascomycota</taxon>
        <taxon>Pezizomycotina</taxon>
        <taxon>Sordariomycetes</taxon>
        <taxon>Sordariomycetidae</taxon>
        <taxon>Diaporthales</taxon>
        <taxon>Cytosporaceae</taxon>
        <taxon>Cytospora</taxon>
    </lineage>
</organism>
<evidence type="ECO:0000256" key="2">
    <source>
        <dbReference type="SAM" id="MobiDB-lite"/>
    </source>
</evidence>
<proteinExistence type="predicted"/>
<evidence type="ECO:0000313" key="3">
    <source>
        <dbReference type="EMBL" id="ROW13171.1"/>
    </source>
</evidence>
<dbReference type="EMBL" id="LKEB01000021">
    <property type="protein sequence ID" value="ROW13171.1"/>
    <property type="molecule type" value="Genomic_DNA"/>
</dbReference>
<accession>A0A423XB32</accession>
<keyword evidence="1" id="KW-0175">Coiled coil</keyword>
<dbReference type="Proteomes" id="UP000285146">
    <property type="component" value="Unassembled WGS sequence"/>
</dbReference>
<feature type="region of interest" description="Disordered" evidence="2">
    <location>
        <begin position="351"/>
        <end position="384"/>
    </location>
</feature>
<feature type="coiled-coil region" evidence="1">
    <location>
        <begin position="31"/>
        <end position="58"/>
    </location>
</feature>